<reference evidence="3" key="1">
    <citation type="journal article" date="2015" name="Nature">
        <title>Complex archaea that bridge the gap between prokaryotes and eukaryotes.</title>
        <authorList>
            <person name="Spang A."/>
            <person name="Saw J.H."/>
            <person name="Jorgensen S.L."/>
            <person name="Zaremba-Niedzwiedzka K."/>
            <person name="Martijn J."/>
            <person name="Lind A.E."/>
            <person name="van Eijk R."/>
            <person name="Schleper C."/>
            <person name="Guy L."/>
            <person name="Ettema T.J."/>
        </authorList>
    </citation>
    <scope>NUCLEOTIDE SEQUENCE</scope>
</reference>
<dbReference type="Pfam" id="PF12796">
    <property type="entry name" value="Ank_2"/>
    <property type="match status" value="2"/>
</dbReference>
<dbReference type="Pfam" id="PF00023">
    <property type="entry name" value="Ank"/>
    <property type="match status" value="1"/>
</dbReference>
<name>A0A0F9C7H6_9ZZZZ</name>
<gene>
    <name evidence="3" type="ORF">LCGC14_2356870</name>
</gene>
<organism evidence="3">
    <name type="scientific">marine sediment metagenome</name>
    <dbReference type="NCBI Taxonomy" id="412755"/>
    <lineage>
        <taxon>unclassified sequences</taxon>
        <taxon>metagenomes</taxon>
        <taxon>ecological metagenomes</taxon>
    </lineage>
</organism>
<keyword evidence="1" id="KW-0677">Repeat</keyword>
<protein>
    <submittedName>
        <fullName evidence="3">Uncharacterized protein</fullName>
    </submittedName>
</protein>
<dbReference type="PANTHER" id="PTHR24198:SF165">
    <property type="entry name" value="ANKYRIN REPEAT-CONTAINING PROTEIN-RELATED"/>
    <property type="match status" value="1"/>
</dbReference>
<dbReference type="PANTHER" id="PTHR24198">
    <property type="entry name" value="ANKYRIN REPEAT AND PROTEIN KINASE DOMAIN-CONTAINING PROTEIN"/>
    <property type="match status" value="1"/>
</dbReference>
<dbReference type="AlphaFoldDB" id="A0A0F9C7H6"/>
<evidence type="ECO:0000313" key="3">
    <source>
        <dbReference type="EMBL" id="KKL45318.1"/>
    </source>
</evidence>
<dbReference type="Gene3D" id="1.25.40.20">
    <property type="entry name" value="Ankyrin repeat-containing domain"/>
    <property type="match status" value="3"/>
</dbReference>
<dbReference type="PROSITE" id="PS50297">
    <property type="entry name" value="ANK_REP_REGION"/>
    <property type="match status" value="4"/>
</dbReference>
<feature type="non-terminal residue" evidence="3">
    <location>
        <position position="1"/>
    </location>
</feature>
<dbReference type="InterPro" id="IPR002110">
    <property type="entry name" value="Ankyrin_rpt"/>
</dbReference>
<dbReference type="SUPFAM" id="SSF48403">
    <property type="entry name" value="Ankyrin repeat"/>
    <property type="match status" value="1"/>
</dbReference>
<dbReference type="EMBL" id="LAZR01034432">
    <property type="protein sequence ID" value="KKL45318.1"/>
    <property type="molecule type" value="Genomic_DNA"/>
</dbReference>
<evidence type="ECO:0000256" key="2">
    <source>
        <dbReference type="ARBA" id="ARBA00023043"/>
    </source>
</evidence>
<sequence length="301" mass="33952">LDINKINIRMSKAGLRKAKAEVQNKANFKTESLDILAKYKNNPEGISPLHYAVKMKDINAIKILLENGANVNDFYALQASLSSPDILEFLLNYGADVNITCRKATLLHSAAYYENLEAIHILINYGIDLEAVNSSGNSALIDACRQGKEKSILLLLEMGADVNKEGQQGWKPLQLYLNKTHQNMTIIKEFAKRGADFNKIDPYGRTALQLAVIYNQIDLIQYLIEEQHVDVNFLPHKTDRTAFMVAIEFGRQLEIMKLLFKNGADLNIKNEQGETALTIARKRYGDKEEIILWLIANGARE</sequence>
<dbReference type="SMART" id="SM00248">
    <property type="entry name" value="ANK"/>
    <property type="match status" value="6"/>
</dbReference>
<accession>A0A0F9C7H6</accession>
<dbReference type="Pfam" id="PF13857">
    <property type="entry name" value="Ank_5"/>
    <property type="match status" value="1"/>
</dbReference>
<evidence type="ECO:0000256" key="1">
    <source>
        <dbReference type="ARBA" id="ARBA00022737"/>
    </source>
</evidence>
<keyword evidence="2" id="KW-0040">ANK repeat</keyword>
<dbReference type="InterPro" id="IPR036770">
    <property type="entry name" value="Ankyrin_rpt-contain_sf"/>
</dbReference>
<proteinExistence type="predicted"/>
<comment type="caution">
    <text evidence="3">The sequence shown here is derived from an EMBL/GenBank/DDBJ whole genome shotgun (WGS) entry which is preliminary data.</text>
</comment>
<dbReference type="PROSITE" id="PS50088">
    <property type="entry name" value="ANK_REPEAT"/>
    <property type="match status" value="4"/>
</dbReference>